<organism evidence="1 2">
    <name type="scientific">Sodaliphilus pleomorphus</name>
    <dbReference type="NCBI Taxonomy" id="2606626"/>
    <lineage>
        <taxon>Bacteria</taxon>
        <taxon>Pseudomonadati</taxon>
        <taxon>Bacteroidota</taxon>
        <taxon>Bacteroidia</taxon>
        <taxon>Bacteroidales</taxon>
        <taxon>Muribaculaceae</taxon>
        <taxon>Sodaliphilus</taxon>
    </lineage>
</organism>
<sequence>MQKVSSLFKKYLDRFFPLLSTLVEKINDKRGNQLTYLHKDTAILKKTFSADNKWESASVNSQYVAADFVAMDSPLPLKSRPTVHTGNGKLPKSGIARVLIESEITELQVMEAQGGNAQRIARILADNAISCDAGLDELMEYAFLYGFSNGFVAMPDVDHPDQLMRLKYGYLDENTFGTADKGVVTISDFRRVFEKAEEDQNTIIKVWIAKSTYDALRKTREARELVADMEDRVYTDESVLPIPSTNKFDQAMEDEFGITFQVINRTVKFEKNGTPTNVKPWNPNRVIFVCNEQVGEFVYGRLAEDRNRVNGVNYNLIDDFKLISEYSMNEPSLVEKTTGQCLAAPIIEDVDQLYVLDLNASEEVNETAEAADSTDQYVTIWGAKYTKSALIAVMKAQGISIAVNATDATIVKKINELSEEDEAALKTAAESAKVNG</sequence>
<dbReference type="RefSeq" id="WP_154328250.1">
    <property type="nucleotide sequence ID" value="NZ_CP045696.1"/>
</dbReference>
<dbReference type="AlphaFoldDB" id="A0A6L5XCI7"/>
<dbReference type="Proteomes" id="UP000483362">
    <property type="component" value="Unassembled WGS sequence"/>
</dbReference>
<dbReference type="EMBL" id="VULT01000004">
    <property type="protein sequence ID" value="MSS16786.1"/>
    <property type="molecule type" value="Genomic_DNA"/>
</dbReference>
<comment type="caution">
    <text evidence="1">The sequence shown here is derived from an EMBL/GenBank/DDBJ whole genome shotgun (WGS) entry which is preliminary data.</text>
</comment>
<evidence type="ECO:0000313" key="1">
    <source>
        <dbReference type="EMBL" id="MSS16786.1"/>
    </source>
</evidence>
<reference evidence="1 2" key="1">
    <citation type="submission" date="2019-08" db="EMBL/GenBank/DDBJ databases">
        <title>In-depth cultivation of the pig gut microbiome towards novel bacterial diversity and tailored functional studies.</title>
        <authorList>
            <person name="Wylensek D."/>
            <person name="Hitch T.C.A."/>
            <person name="Clavel T."/>
        </authorList>
    </citation>
    <scope>NUCLEOTIDE SEQUENCE [LARGE SCALE GENOMIC DNA]</scope>
    <source>
        <strain evidence="1 2">Oil-RF-744-WCA-WT-10</strain>
    </source>
</reference>
<name>A0A6L5XCI7_9BACT</name>
<keyword evidence="2" id="KW-1185">Reference proteome</keyword>
<gene>
    <name evidence="1" type="ORF">FYJ29_03260</name>
</gene>
<protein>
    <submittedName>
        <fullName evidence="1">Uncharacterized protein</fullName>
    </submittedName>
</protein>
<accession>A0A6L5XCI7</accession>
<evidence type="ECO:0000313" key="2">
    <source>
        <dbReference type="Proteomes" id="UP000483362"/>
    </source>
</evidence>
<proteinExistence type="predicted"/>